<keyword evidence="5" id="KW-0732">Signal</keyword>
<evidence type="ECO:0000256" key="4">
    <source>
        <dbReference type="ARBA" id="ARBA00022692"/>
    </source>
</evidence>
<dbReference type="GO" id="GO:0043235">
    <property type="term" value="C:receptor complex"/>
    <property type="evidence" value="ECO:0007669"/>
    <property type="project" value="TreeGrafter"/>
</dbReference>
<feature type="domain" description="Activin types I and II receptor" evidence="14">
    <location>
        <begin position="101"/>
        <end position="175"/>
    </location>
</feature>
<dbReference type="InterPro" id="IPR000333">
    <property type="entry name" value="TGFB_receptor"/>
</dbReference>
<dbReference type="SUPFAM" id="SSF57302">
    <property type="entry name" value="Snake toxin-like"/>
    <property type="match status" value="1"/>
</dbReference>
<evidence type="ECO:0000256" key="5">
    <source>
        <dbReference type="ARBA" id="ARBA00022729"/>
    </source>
</evidence>
<dbReference type="Proteomes" id="UP000694383">
    <property type="component" value="Unplaced"/>
</dbReference>
<evidence type="ECO:0000256" key="7">
    <source>
        <dbReference type="ARBA" id="ARBA00022777"/>
    </source>
</evidence>
<feature type="compositionally biased region" description="Basic and acidic residues" evidence="12">
    <location>
        <begin position="691"/>
        <end position="700"/>
    </location>
</feature>
<keyword evidence="16" id="KW-1185">Reference proteome</keyword>
<feature type="region of interest" description="Disordered" evidence="12">
    <location>
        <begin position="637"/>
        <end position="711"/>
    </location>
</feature>
<evidence type="ECO:0000256" key="13">
    <source>
        <dbReference type="SAM" id="Phobius"/>
    </source>
</evidence>
<evidence type="ECO:0000256" key="9">
    <source>
        <dbReference type="ARBA" id="ARBA00022989"/>
    </source>
</evidence>
<evidence type="ECO:0000256" key="12">
    <source>
        <dbReference type="SAM" id="MobiDB-lite"/>
    </source>
</evidence>
<keyword evidence="3" id="KW-0808">Transferase</keyword>
<evidence type="ECO:0000256" key="11">
    <source>
        <dbReference type="ARBA" id="ARBA00023170"/>
    </source>
</evidence>
<dbReference type="Ensembl" id="ENSOSIT00000049743.1">
    <property type="protein sequence ID" value="ENSOSIP00000047338.1"/>
    <property type="gene ID" value="ENSOSIG00000022369.1"/>
</dbReference>
<evidence type="ECO:0000256" key="6">
    <source>
        <dbReference type="ARBA" id="ARBA00022741"/>
    </source>
</evidence>
<proteinExistence type="predicted"/>
<name>A0A8C7ZUG9_9TELE</name>
<keyword evidence="9 13" id="KW-1133">Transmembrane helix</keyword>
<dbReference type="InterPro" id="IPR045860">
    <property type="entry name" value="Snake_toxin-like_sf"/>
</dbReference>
<feature type="region of interest" description="Disordered" evidence="12">
    <location>
        <begin position="491"/>
        <end position="523"/>
    </location>
</feature>
<feature type="compositionally biased region" description="Polar residues" evidence="12">
    <location>
        <begin position="672"/>
        <end position="686"/>
    </location>
</feature>
<feature type="region of interest" description="Disordered" evidence="12">
    <location>
        <begin position="331"/>
        <end position="352"/>
    </location>
</feature>
<keyword evidence="2" id="KW-0723">Serine/threonine-protein kinase</keyword>
<protein>
    <recommendedName>
        <fullName evidence="14">Activin types I and II receptor domain-containing protein</fullName>
    </recommendedName>
</protein>
<dbReference type="GO" id="GO:0005524">
    <property type="term" value="F:ATP binding"/>
    <property type="evidence" value="ECO:0007669"/>
    <property type="project" value="UniProtKB-KW"/>
</dbReference>
<evidence type="ECO:0000256" key="2">
    <source>
        <dbReference type="ARBA" id="ARBA00022527"/>
    </source>
</evidence>
<dbReference type="Pfam" id="PF01064">
    <property type="entry name" value="Activin_recp"/>
    <property type="match status" value="1"/>
</dbReference>
<feature type="compositionally biased region" description="Acidic residues" evidence="12">
    <location>
        <begin position="440"/>
        <end position="449"/>
    </location>
</feature>
<dbReference type="PANTHER" id="PTHR23255:SF49">
    <property type="entry name" value="ANTI-MUELLERIAN HORMONE TYPE-2 RECEPTOR"/>
    <property type="match status" value="1"/>
</dbReference>
<organism evidence="15 16">
    <name type="scientific">Oryzias sinensis</name>
    <name type="common">Chinese medaka</name>
    <dbReference type="NCBI Taxonomy" id="183150"/>
    <lineage>
        <taxon>Eukaryota</taxon>
        <taxon>Metazoa</taxon>
        <taxon>Chordata</taxon>
        <taxon>Craniata</taxon>
        <taxon>Vertebrata</taxon>
        <taxon>Euteleostomi</taxon>
        <taxon>Actinopterygii</taxon>
        <taxon>Neopterygii</taxon>
        <taxon>Teleostei</taxon>
        <taxon>Neoteleostei</taxon>
        <taxon>Acanthomorphata</taxon>
        <taxon>Ovalentaria</taxon>
        <taxon>Atherinomorphae</taxon>
        <taxon>Beloniformes</taxon>
        <taxon>Adrianichthyidae</taxon>
        <taxon>Oryziinae</taxon>
        <taxon>Oryzias</taxon>
    </lineage>
</organism>
<feature type="region of interest" description="Disordered" evidence="12">
    <location>
        <begin position="182"/>
        <end position="203"/>
    </location>
</feature>
<accession>A0A8C7ZUG9</accession>
<reference evidence="15" key="2">
    <citation type="submission" date="2025-09" db="UniProtKB">
        <authorList>
            <consortium name="Ensembl"/>
        </authorList>
    </citation>
    <scope>IDENTIFICATION</scope>
</reference>
<reference evidence="15" key="1">
    <citation type="submission" date="2025-08" db="UniProtKB">
        <authorList>
            <consortium name="Ensembl"/>
        </authorList>
    </citation>
    <scope>IDENTIFICATION</scope>
</reference>
<evidence type="ECO:0000259" key="14">
    <source>
        <dbReference type="Pfam" id="PF01064"/>
    </source>
</evidence>
<keyword evidence="10 13" id="KW-0472">Membrane</keyword>
<keyword evidence="11" id="KW-0675">Receptor</keyword>
<keyword evidence="4 13" id="KW-0812">Transmembrane</keyword>
<keyword evidence="7" id="KW-0418">Kinase</keyword>
<evidence type="ECO:0000313" key="15">
    <source>
        <dbReference type="Ensembl" id="ENSOSIP00000047338.1"/>
    </source>
</evidence>
<evidence type="ECO:0000313" key="16">
    <source>
        <dbReference type="Proteomes" id="UP000694383"/>
    </source>
</evidence>
<dbReference type="GO" id="GO:0030509">
    <property type="term" value="P:BMP signaling pathway"/>
    <property type="evidence" value="ECO:0007669"/>
    <property type="project" value="TreeGrafter"/>
</dbReference>
<feature type="transmembrane region" description="Helical" evidence="13">
    <location>
        <begin position="210"/>
        <end position="230"/>
    </location>
</feature>
<comment type="subcellular location">
    <subcellularLocation>
        <location evidence="1">Membrane</location>
        <topology evidence="1">Single-pass membrane protein</topology>
    </subcellularLocation>
</comment>
<keyword evidence="8" id="KW-0067">ATP-binding</keyword>
<feature type="region of interest" description="Disordered" evidence="12">
    <location>
        <begin position="578"/>
        <end position="597"/>
    </location>
</feature>
<feature type="compositionally biased region" description="Polar residues" evidence="12">
    <location>
        <begin position="493"/>
        <end position="505"/>
    </location>
</feature>
<dbReference type="GO" id="GO:0005886">
    <property type="term" value="C:plasma membrane"/>
    <property type="evidence" value="ECO:0007669"/>
    <property type="project" value="TreeGrafter"/>
</dbReference>
<dbReference type="InterPro" id="IPR000472">
    <property type="entry name" value="Activin_recp"/>
</dbReference>
<keyword evidence="6" id="KW-0547">Nucleotide-binding</keyword>
<evidence type="ECO:0000256" key="10">
    <source>
        <dbReference type="ARBA" id="ARBA00023136"/>
    </source>
</evidence>
<dbReference type="PANTHER" id="PTHR23255">
    <property type="entry name" value="TRANSFORMING GROWTH FACTOR-BETA RECEPTOR TYPE I AND II"/>
    <property type="match status" value="1"/>
</dbReference>
<evidence type="ECO:0000256" key="8">
    <source>
        <dbReference type="ARBA" id="ARBA00022840"/>
    </source>
</evidence>
<sequence length="841" mass="90912">MVPQTFPDVSFLHPPGIKSVISLLGFCFRVLTDGDCLLSLRSDPGSKMPPPALTACVCILLLPTVRGLRSQDREDRLCAFSHYPHRVESASTNGMPRGVKENGTIHCSRGSSCYGLWEKRADGEMLLLKQGCWTFVGNQQECHDDGCFLATAISSQMQKANYHFCCCNQDLCNTDYSKAPPTTTSPGLKPIKRDHSNQTDHQFTSKESTLITVGTVATATIVLVALLLGYRMMKRNQKNHPSATGVMGAANTEATMDVDGLKLLDVEKNLREMSDDYLTEFKPFDSQLQATNCERLQSTEVTSLETTMKSQQGSTGLTDSCLFSTIHPHQTLPQRPTSLHLPPNKKTPAASSRPKLGKLKFLHEQVETGVATMNTVSEVSVMAGPHMVTTVTNNAIRRSSSVNGKGGNSVCRSTGESVPTLVANSVIGKGRINPAGPQDKEEEEEEEEEGVKLEIGMQGEESHPILLNGGPEEHEPLLRSEQLPAESELHPLPQNQAGNISTGMASNSNNNNNRPASQMDPGGRVGVLTAESEQAAKTLTGCPASVCQREREVLCSGLKSQVFYDGTLTVQVPLTISNEADRSGKGPHQKTAENGSALDLTRRDQLFRSAVVICSCDPKNQLGVSEKALEKKVPAALKAQLSQERDPPSKASHPDAQTPSSLKPPVLEDPSTYRQASPLTPETAISASLDKGSKLQHEDLPIPTGQPKDPDLMQFRVQHTKARRRPCSLQLSSSCSSSGYVSMSSDGSLSATGEKIKQRVKTPYTLKKWCTTSWVVSADTSPSSDFECNTRARGSCQDASGVRRGGVGIHKMKPFKSSTTAFVVGGGDVASKTSEHERSHF</sequence>
<dbReference type="GO" id="GO:0005024">
    <property type="term" value="F:transforming growth factor beta receptor activity"/>
    <property type="evidence" value="ECO:0007669"/>
    <property type="project" value="TreeGrafter"/>
</dbReference>
<evidence type="ECO:0000256" key="3">
    <source>
        <dbReference type="ARBA" id="ARBA00022679"/>
    </source>
</evidence>
<dbReference type="AlphaFoldDB" id="A0A8C7ZUG9"/>
<evidence type="ECO:0000256" key="1">
    <source>
        <dbReference type="ARBA" id="ARBA00004167"/>
    </source>
</evidence>
<dbReference type="GeneTree" id="ENSGT00940000156449"/>
<dbReference type="Gene3D" id="2.10.60.10">
    <property type="entry name" value="CD59"/>
    <property type="match status" value="1"/>
</dbReference>
<feature type="region of interest" description="Disordered" evidence="12">
    <location>
        <begin position="425"/>
        <end position="450"/>
    </location>
</feature>